<dbReference type="Pfam" id="PF17966">
    <property type="entry name" value="Muc_B2"/>
    <property type="match status" value="1"/>
</dbReference>
<dbReference type="InterPro" id="IPR013783">
    <property type="entry name" value="Ig-like_fold"/>
</dbReference>
<dbReference type="EMBL" id="DF968066">
    <property type="protein sequence ID" value="GAP03086.1"/>
    <property type="molecule type" value="Genomic_DNA"/>
</dbReference>
<accession>A0A3F3GWH6</accession>
<name>A0A3F3GWH6_9LACO</name>
<dbReference type="NCBIfam" id="TIGR03715">
    <property type="entry name" value="KxYKxGKxW"/>
    <property type="match status" value="1"/>
</dbReference>
<keyword evidence="1 2" id="KW-0732">Signal</keyword>
<dbReference type="Gene3D" id="2.60.40.10">
    <property type="entry name" value="Immunoglobulins"/>
    <property type="match status" value="2"/>
</dbReference>
<feature type="domain" description="Ig-like" evidence="3">
    <location>
        <begin position="385"/>
        <end position="459"/>
    </location>
</feature>
<dbReference type="STRING" id="220714.SAMN05660469_0868"/>
<dbReference type="InterPro" id="IPR022038">
    <property type="entry name" value="Ig-like_bact"/>
</dbReference>
<dbReference type="InterPro" id="IPR013320">
    <property type="entry name" value="ConA-like_dom_sf"/>
</dbReference>
<feature type="domain" description="Mub B2-like" evidence="4">
    <location>
        <begin position="281"/>
        <end position="378"/>
    </location>
</feature>
<evidence type="ECO:0000256" key="1">
    <source>
        <dbReference type="ARBA" id="ARBA00022729"/>
    </source>
</evidence>
<dbReference type="AlphaFoldDB" id="A0A3F3GWH6"/>
<protein>
    <submittedName>
        <fullName evidence="5">Chitinase</fullName>
    </submittedName>
</protein>
<sequence length="521" mass="55594">MQVTYKLYKAKKIWVTALAATAIFAVAGMQQNVVHADSQTNASQSTNSSQSVTDDNLKVTVDQSNFLQYFKLAGTATYDSSNNLTTLTTDGTGEDGNVTLKTKINANDAFVLHGTINIGTKLDGGGGADGIGIAFHHGPVGAIGYDPGGISVKGLPTSTGFVFDTWVLNNGDHHDVRPQGGSYPYLAGFNSDVDQTYPDDPFRYSGQPYDIEPTKVSGKDVPFTLSYDGNGHMTMSYLDANITIPVTDFKDPLALSIGASTGAFSNLQTVRINDFTFDPAQNNTVSRTVNYVDQNGNKIAPSTVQSAIYRRQGTLVNGQPTYTDWYLASQTGSDQFDQVNAPAISGYNLQSGQTTSYAAETVNQDSGQTEYNIVYNRNTGQSLLNVQDSTIVAGPNAKWQKSDNFLSGYDQNGNQVNVNSNGLTVSGNVDPKTPGDYPVTYSYKDSAGNTITKTATVHVVASQASLSTSNSTLLVNSKWNPADNVSGTDENGNGLNMSNVQVSGTVDTTKPGAYSCYLHLY</sequence>
<feature type="signal peptide" evidence="2">
    <location>
        <begin position="1"/>
        <end position="27"/>
    </location>
</feature>
<dbReference type="Proteomes" id="UP000061227">
    <property type="component" value="Unassembled WGS sequence"/>
</dbReference>
<evidence type="ECO:0000259" key="3">
    <source>
        <dbReference type="Pfam" id="PF07523"/>
    </source>
</evidence>
<dbReference type="InterPro" id="IPR022263">
    <property type="entry name" value="KxYKxGKxW"/>
</dbReference>
<proteinExistence type="predicted"/>
<dbReference type="InterPro" id="IPR041495">
    <property type="entry name" value="Mub_B2"/>
</dbReference>
<evidence type="ECO:0000259" key="4">
    <source>
        <dbReference type="Pfam" id="PF17966"/>
    </source>
</evidence>
<dbReference type="SUPFAM" id="SSF49899">
    <property type="entry name" value="Concanavalin A-like lectins/glucanases"/>
    <property type="match status" value="1"/>
</dbReference>
<evidence type="ECO:0000256" key="2">
    <source>
        <dbReference type="SAM" id="SignalP"/>
    </source>
</evidence>
<organism evidence="5 6">
    <name type="scientific">Fructobacillus pseudoficulneus</name>
    <dbReference type="NCBI Taxonomy" id="220714"/>
    <lineage>
        <taxon>Bacteria</taxon>
        <taxon>Bacillati</taxon>
        <taxon>Bacillota</taxon>
        <taxon>Bacilli</taxon>
        <taxon>Lactobacillales</taxon>
        <taxon>Lactobacillaceae</taxon>
        <taxon>Fructobacillus</taxon>
    </lineage>
</organism>
<feature type="domain" description="Ig-like" evidence="3">
    <location>
        <begin position="471"/>
        <end position="515"/>
    </location>
</feature>
<evidence type="ECO:0000313" key="5">
    <source>
        <dbReference type="EMBL" id="GAP03086.1"/>
    </source>
</evidence>
<evidence type="ECO:0000313" key="6">
    <source>
        <dbReference type="Proteomes" id="UP000061227"/>
    </source>
</evidence>
<dbReference type="Pfam" id="PF19258">
    <property type="entry name" value="KxYKxGKxW_sig"/>
    <property type="match status" value="1"/>
</dbReference>
<gene>
    <name evidence="5" type="ORF">FPFC_040790</name>
</gene>
<dbReference type="Pfam" id="PF07523">
    <property type="entry name" value="Big_3"/>
    <property type="match status" value="2"/>
</dbReference>
<feature type="chain" id="PRO_5039124008" evidence="2">
    <location>
        <begin position="28"/>
        <end position="521"/>
    </location>
</feature>
<reference evidence="5 6" key="1">
    <citation type="journal article" date="2015" name="BMC Genomics">
        <title>Comparative genomics of Fructobacillus spp. and Leuconostoc spp. reveals niche-specific evolution of Fructobacillus spp.</title>
        <authorList>
            <person name="Endo A."/>
            <person name="Tanizawa Y."/>
            <person name="Tanaka N."/>
            <person name="Maeno S."/>
            <person name="Kumar H."/>
            <person name="Shiwa Y."/>
            <person name="Okada S."/>
            <person name="Yoshikawa H."/>
            <person name="Dicks L."/>
            <person name="Nakagawa J."/>
            <person name="Arita M."/>
        </authorList>
    </citation>
    <scope>NUCLEOTIDE SEQUENCE [LARGE SCALE GENOMIC DNA]</scope>
    <source>
        <strain evidence="5 6">DSM 15468</strain>
    </source>
</reference>
<dbReference type="Pfam" id="PF18483">
    <property type="entry name" value="Lectin_L-type_dom"/>
    <property type="match status" value="1"/>
</dbReference>
<keyword evidence="6" id="KW-1185">Reference proteome</keyword>
<dbReference type="Gene3D" id="2.60.40.4300">
    <property type="match status" value="1"/>
</dbReference>
<dbReference type="Gene3D" id="2.60.120.200">
    <property type="match status" value="1"/>
</dbReference>